<dbReference type="VEuPathDB" id="FungiDB:RhiirFUN_016751"/>
<dbReference type="SUPFAM" id="SSF53098">
    <property type="entry name" value="Ribonuclease H-like"/>
    <property type="match status" value="1"/>
</dbReference>
<proteinExistence type="predicted"/>
<dbReference type="Gene3D" id="3.30.420.10">
    <property type="entry name" value="Ribonuclease H-like superfamily/Ribonuclease H"/>
    <property type="match status" value="1"/>
</dbReference>
<dbReference type="GO" id="GO:0003676">
    <property type="term" value="F:nucleic acid binding"/>
    <property type="evidence" value="ECO:0007669"/>
    <property type="project" value="InterPro"/>
</dbReference>
<reference evidence="1 2" key="2">
    <citation type="submission" date="2017-10" db="EMBL/GenBank/DDBJ databases">
        <title>Extensive intraspecific genome diversity in a model arbuscular mycorrhizal fungus.</title>
        <authorList>
            <person name="Chen E.C.H."/>
            <person name="Morin E."/>
            <person name="Baudet D."/>
            <person name="Noel J."/>
            <person name="Ndikumana S."/>
            <person name="Charron P."/>
            <person name="St-Onge C."/>
            <person name="Giorgi J."/>
            <person name="Grigoriev I.V."/>
            <person name="Roux C."/>
            <person name="Martin F.M."/>
            <person name="Corradi N."/>
        </authorList>
    </citation>
    <scope>NUCLEOTIDE SEQUENCE [LARGE SCALE GENOMIC DNA]</scope>
    <source>
        <strain evidence="1 2">C2</strain>
    </source>
</reference>
<protein>
    <recommendedName>
        <fullName evidence="3">RNase H type-1 domain-containing protein</fullName>
    </recommendedName>
</protein>
<dbReference type="InterPro" id="IPR036397">
    <property type="entry name" value="RNaseH_sf"/>
</dbReference>
<sequence>MNTKYNHIYHLNSLLSILKEGITLISLESSKFEAKYHIDAIVLAIKTLLLHINNLLKKEKSQWDLKQIEHFVNRRNVDIVTNQKRALDSILEQMYTIDPTRINQLANDHYQNIGSSYTSSLPPTNTMNFHHYENHAQITIEELNATLKTLPNNKAPKPSGIVYELIRKLPSSFHKKLTVFYNYILDNGIIPSSWQDALLYPIPKPAWWDNNIQHTRDPYDIINGIDQGIAHLPTKIPHEHEDDTFQQKLSMKIQADDFYQANIKINKDKTVLLTNNKTFAASTQHTFNFGENTINVEVLPLENIYNSVIHSTIYPHIINVFDDQIKAQASLFIAQTKPNEQQGRIPRWYTFLKDKITRQSNTGRLNIDLGTNLIQNPKVQRLRPPPVTNEPISYKGRFTVWRSTIIINALINEQVIRNQLWFAARHLNNFAHLEYFTDGSFNAEPSSPEFQMGYGWTTSNLQEFNWTHKGAVEYMPCLLKAILTALIVSPYKATVIINTDSQSAIDSFNKSSRLQYISPRRFNKINYTSL</sequence>
<evidence type="ECO:0008006" key="3">
    <source>
        <dbReference type="Google" id="ProtNLM"/>
    </source>
</evidence>
<dbReference type="AlphaFoldDB" id="A0A2N1NNJ0"/>
<gene>
    <name evidence="1" type="ORF">RhiirC2_773560</name>
</gene>
<name>A0A2N1NNJ0_9GLOM</name>
<dbReference type="VEuPathDB" id="FungiDB:RhiirA1_461028"/>
<dbReference type="VEuPathDB" id="FungiDB:RhiirA1_473906"/>
<accession>A0A2N1NNJ0</accession>
<dbReference type="EMBL" id="LLXL01000240">
    <property type="protein sequence ID" value="PKK75476.1"/>
    <property type="molecule type" value="Genomic_DNA"/>
</dbReference>
<organism evidence="1 2">
    <name type="scientific">Rhizophagus irregularis</name>
    <dbReference type="NCBI Taxonomy" id="588596"/>
    <lineage>
        <taxon>Eukaryota</taxon>
        <taxon>Fungi</taxon>
        <taxon>Fungi incertae sedis</taxon>
        <taxon>Mucoromycota</taxon>
        <taxon>Glomeromycotina</taxon>
        <taxon>Glomeromycetes</taxon>
        <taxon>Glomerales</taxon>
        <taxon>Glomeraceae</taxon>
        <taxon>Rhizophagus</taxon>
    </lineage>
</organism>
<reference evidence="1 2" key="1">
    <citation type="submission" date="2016-04" db="EMBL/GenBank/DDBJ databases">
        <title>Genome analyses suggest a sexual origin of heterokaryosis in a supposedly ancient asexual fungus.</title>
        <authorList>
            <person name="Ropars J."/>
            <person name="Sedzielewska K."/>
            <person name="Noel J."/>
            <person name="Charron P."/>
            <person name="Farinelli L."/>
            <person name="Marton T."/>
            <person name="Kruger M."/>
            <person name="Pelin A."/>
            <person name="Brachmann A."/>
            <person name="Corradi N."/>
        </authorList>
    </citation>
    <scope>NUCLEOTIDE SEQUENCE [LARGE SCALE GENOMIC DNA]</scope>
    <source>
        <strain evidence="1 2">C2</strain>
    </source>
</reference>
<dbReference type="VEuPathDB" id="FungiDB:FUN_011830"/>
<comment type="caution">
    <text evidence="1">The sequence shown here is derived from an EMBL/GenBank/DDBJ whole genome shotgun (WGS) entry which is preliminary data.</text>
</comment>
<dbReference type="Proteomes" id="UP000233469">
    <property type="component" value="Unassembled WGS sequence"/>
</dbReference>
<evidence type="ECO:0000313" key="1">
    <source>
        <dbReference type="EMBL" id="PKK75476.1"/>
    </source>
</evidence>
<dbReference type="InterPro" id="IPR012337">
    <property type="entry name" value="RNaseH-like_sf"/>
</dbReference>
<evidence type="ECO:0000313" key="2">
    <source>
        <dbReference type="Proteomes" id="UP000233469"/>
    </source>
</evidence>